<feature type="repeat" description="TPR" evidence="3">
    <location>
        <begin position="294"/>
        <end position="327"/>
    </location>
</feature>
<dbReference type="SMART" id="SM00028">
    <property type="entry name" value="TPR"/>
    <property type="match status" value="8"/>
</dbReference>
<dbReference type="SUPFAM" id="SSF48452">
    <property type="entry name" value="TPR-like"/>
    <property type="match status" value="2"/>
</dbReference>
<dbReference type="PANTHER" id="PTHR45586">
    <property type="entry name" value="TPR REPEAT-CONTAINING PROTEIN PA4667"/>
    <property type="match status" value="1"/>
</dbReference>
<dbReference type="Pfam" id="PF13432">
    <property type="entry name" value="TPR_16"/>
    <property type="match status" value="2"/>
</dbReference>
<dbReference type="InterPro" id="IPR051012">
    <property type="entry name" value="CellSynth/LPSAsmb/PSIAsmb"/>
</dbReference>
<dbReference type="PANTHER" id="PTHR45586:SF1">
    <property type="entry name" value="LIPOPOLYSACCHARIDE ASSEMBLY PROTEIN B"/>
    <property type="match status" value="1"/>
</dbReference>
<evidence type="ECO:0000256" key="2">
    <source>
        <dbReference type="ARBA" id="ARBA00022803"/>
    </source>
</evidence>
<proteinExistence type="predicted"/>
<keyword evidence="5" id="KW-1185">Reference proteome</keyword>
<reference evidence="4 5" key="1">
    <citation type="submission" date="2020-10" db="EMBL/GenBank/DDBJ databases">
        <authorList>
            <person name="Castelo-Branco R."/>
            <person name="Eusebio N."/>
            <person name="Adriana R."/>
            <person name="Vieira A."/>
            <person name="Brugerolle De Fraissinette N."/>
            <person name="Rezende De Castro R."/>
            <person name="Schneider M.P."/>
            <person name="Vasconcelos V."/>
            <person name="Leao P.N."/>
        </authorList>
    </citation>
    <scope>NUCLEOTIDE SEQUENCE [LARGE SCALE GENOMIC DNA]</scope>
    <source>
        <strain evidence="4 5">LEGE 06226</strain>
    </source>
</reference>
<evidence type="ECO:0000313" key="4">
    <source>
        <dbReference type="EMBL" id="MBE9144299.1"/>
    </source>
</evidence>
<dbReference type="EMBL" id="JADEWU010000029">
    <property type="protein sequence ID" value="MBE9144299.1"/>
    <property type="molecule type" value="Genomic_DNA"/>
</dbReference>
<accession>A0ABR9UFE4</accession>
<protein>
    <submittedName>
        <fullName evidence="4">Tetratricopeptide repeat protein</fullName>
    </submittedName>
</protein>
<dbReference type="PROSITE" id="PS50005">
    <property type="entry name" value="TPR"/>
    <property type="match status" value="3"/>
</dbReference>
<dbReference type="Pfam" id="PF13181">
    <property type="entry name" value="TPR_8"/>
    <property type="match status" value="1"/>
</dbReference>
<dbReference type="InterPro" id="IPR011990">
    <property type="entry name" value="TPR-like_helical_dom_sf"/>
</dbReference>
<keyword evidence="1" id="KW-0677">Repeat</keyword>
<evidence type="ECO:0000256" key="1">
    <source>
        <dbReference type="ARBA" id="ARBA00022737"/>
    </source>
</evidence>
<dbReference type="Proteomes" id="UP000640725">
    <property type="component" value="Unassembled WGS sequence"/>
</dbReference>
<organism evidence="4 5">
    <name type="scientific">Planktothrix mougeotii LEGE 06226</name>
    <dbReference type="NCBI Taxonomy" id="1828728"/>
    <lineage>
        <taxon>Bacteria</taxon>
        <taxon>Bacillati</taxon>
        <taxon>Cyanobacteriota</taxon>
        <taxon>Cyanophyceae</taxon>
        <taxon>Oscillatoriophycideae</taxon>
        <taxon>Oscillatoriales</taxon>
        <taxon>Microcoleaceae</taxon>
        <taxon>Planktothrix</taxon>
    </lineage>
</organism>
<name>A0ABR9UFE4_9CYAN</name>
<comment type="caution">
    <text evidence="4">The sequence shown here is derived from an EMBL/GenBank/DDBJ whole genome shotgun (WGS) entry which is preliminary data.</text>
</comment>
<feature type="repeat" description="TPR" evidence="3">
    <location>
        <begin position="410"/>
        <end position="443"/>
    </location>
</feature>
<sequence length="543" mass="61720">MRKKTISSVLSIIRSSGMEINIDLVLDEKPTRTNQKIKTLSQYVQQYPSGWKKRLELANLLYTIGCWQQAIQEYQQVIDRQPQFLEVQLKLGKMLQLMGQKTDAVAVYENALSLIHHEATRQHISGLIAVCRDDVQEAILAFESATSLEPDNVAHWLALGRLQMQREDRVAALRVFETIVSIDPDDLVALIDRYDALLALGKIGAAQDCLDRLVELASEDFRVLKRQIENRCWMRLVFGEPGKQTKQIINLARRLAPDGVDTCELVTYYHIFQGDWATGVGVLAQFTEKHPNHPRGWYSYGRCLFHTGDYQQAASAMLNAYRLYPKDCEIYRALCEILPFIPPLTHLLAPEGSNGMSISLALIVEEMLGRFPQRWSVWTTAGRVLVEHLQEIDRGCGVSARATQLQPQLPDAWFRHGRVLALAGKHQEAVEALTQGWQLLPDAGDYLPSVLVAVWFGESYRVLGDEAKSREWWEVACQQALALMEFEPATVCYWLGKALQGLGDIRGAVEAYQRSLNQQLLYPFRGEVEEILKQLQVRYSRTH</sequence>
<dbReference type="RefSeq" id="WP_193869807.1">
    <property type="nucleotide sequence ID" value="NZ_JADEWU010000029.1"/>
</dbReference>
<feature type="repeat" description="TPR" evidence="3">
    <location>
        <begin position="153"/>
        <end position="186"/>
    </location>
</feature>
<keyword evidence="2 3" id="KW-0802">TPR repeat</keyword>
<dbReference type="Pfam" id="PF14559">
    <property type="entry name" value="TPR_19"/>
    <property type="match status" value="1"/>
</dbReference>
<evidence type="ECO:0000313" key="5">
    <source>
        <dbReference type="Proteomes" id="UP000640725"/>
    </source>
</evidence>
<dbReference type="Gene3D" id="1.25.40.10">
    <property type="entry name" value="Tetratricopeptide repeat domain"/>
    <property type="match status" value="2"/>
</dbReference>
<dbReference type="InterPro" id="IPR019734">
    <property type="entry name" value="TPR_rpt"/>
</dbReference>
<evidence type="ECO:0000256" key="3">
    <source>
        <dbReference type="PROSITE-ProRule" id="PRU00339"/>
    </source>
</evidence>
<gene>
    <name evidence="4" type="ORF">IQ236_13890</name>
</gene>